<dbReference type="Pfam" id="PF24389">
    <property type="entry name" value="ORC-CDC6-like"/>
    <property type="match status" value="1"/>
</dbReference>
<protein>
    <submittedName>
        <fullName evidence="1">Uncharacterized protein</fullName>
    </submittedName>
</protein>
<evidence type="ECO:0000313" key="1">
    <source>
        <dbReference type="EMBL" id="API55650.1"/>
    </source>
</evidence>
<proteinExistence type="predicted"/>
<geneLocation type="plasmid" evidence="1">
    <name>unnamed1</name>
</geneLocation>
<accession>A0A1L3ZJC1</accession>
<organism evidence="1 2">
    <name type="scientific">Rhizobium leguminosarum</name>
    <dbReference type="NCBI Taxonomy" id="384"/>
    <lineage>
        <taxon>Bacteria</taxon>
        <taxon>Pseudomonadati</taxon>
        <taxon>Pseudomonadota</taxon>
        <taxon>Alphaproteobacteria</taxon>
        <taxon>Hyphomicrobiales</taxon>
        <taxon>Rhizobiaceae</taxon>
        <taxon>Rhizobium/Agrobacterium group</taxon>
        <taxon>Rhizobium</taxon>
    </lineage>
</organism>
<sequence>MQNARKSNPFGITKAVDLNDEQIERLWVKLSADDDSIVTEFDHPASPMPTYILGAKGSGKTHMMRHQAFDLQRLRYEKVGLSVAEGVMSDGYIGLYVRCSGLHSNRFTGKRQSDELWQQLFAFYFELWLAQHVISLAMAIKDDAPEADEKLICDGIVALFDKQPAQTISSFRELRDYLSKAQRTLDYEINNCLINGRLNVDIITSPGNLIFGIPKCLFKNGLRARG</sequence>
<keyword evidence="1" id="KW-0614">Plasmid</keyword>
<reference evidence="1 2" key="1">
    <citation type="submission" date="2016-11" db="EMBL/GenBank/DDBJ databases">
        <title>Rhizobium leguminosarum bv. viciae strain Vaf12 isolated from Vavilovia formosa root nodules from Russia, Dagestan.</title>
        <authorList>
            <person name="Kimeklis A."/>
        </authorList>
    </citation>
    <scope>NUCLEOTIDE SEQUENCE [LARGE SCALE GENOMIC DNA]</scope>
    <source>
        <strain evidence="1 2">Vaf-108</strain>
        <plasmid evidence="2">Plasmid unnamed1</plasmid>
    </source>
</reference>
<dbReference type="RefSeq" id="WP_072641279.1">
    <property type="nucleotide sequence ID" value="NZ_CP018229.1"/>
</dbReference>
<dbReference type="AlphaFoldDB" id="A0A1L3ZJC1"/>
<gene>
    <name evidence="1" type="ORF">BMW22_29700</name>
</gene>
<evidence type="ECO:0000313" key="2">
    <source>
        <dbReference type="Proteomes" id="UP000183050"/>
    </source>
</evidence>
<dbReference type="EMBL" id="CP018229">
    <property type="protein sequence ID" value="API55650.1"/>
    <property type="molecule type" value="Genomic_DNA"/>
</dbReference>
<name>A0A1L3ZJC1_RHILE</name>
<dbReference type="InterPro" id="IPR056955">
    <property type="entry name" value="ORC-CDC6-like"/>
</dbReference>
<dbReference type="Proteomes" id="UP000183050">
    <property type="component" value="Plasmid unnamed1"/>
</dbReference>